<comment type="function">
    <text evidence="1">Catalyzes the hydroxylation of the N(6)-(4-aminobutyl)-L-lysine intermediate produced by deoxyhypusine synthase/DHPS on a critical lysine of the eukaryotic translation initiation factor 5A/eIF-5A. This is the second step of the post-translational modification of that lysine into an unusual amino acid residue named hypusine. Hypusination is unique to mature eIF-5A factor and is essential for its function.</text>
</comment>
<evidence type="ECO:0000313" key="2">
    <source>
        <dbReference type="EMBL" id="EEF58960.1"/>
    </source>
</evidence>
<evidence type="ECO:0000256" key="1">
    <source>
        <dbReference type="ARBA" id="ARBA00045876"/>
    </source>
</evidence>
<dbReference type="EMBL" id="ABOX02000034">
    <property type="protein sequence ID" value="EEF58960.1"/>
    <property type="molecule type" value="Genomic_DNA"/>
</dbReference>
<dbReference type="STRING" id="320771.Cflav_PD2009"/>
<dbReference type="InterPro" id="IPR021133">
    <property type="entry name" value="HEAT_type_2"/>
</dbReference>
<dbReference type="PANTHER" id="PTHR12697">
    <property type="entry name" value="PBS LYASE HEAT-LIKE PROTEIN"/>
    <property type="match status" value="1"/>
</dbReference>
<dbReference type="InterPro" id="IPR011989">
    <property type="entry name" value="ARM-like"/>
</dbReference>
<proteinExistence type="predicted"/>
<reference evidence="2 3" key="1">
    <citation type="journal article" date="2011" name="J. Bacteriol.">
        <title>Genome sequence of 'Pedosphaera parvula' Ellin514, an aerobic Verrucomicrobial isolate from pasture soil.</title>
        <authorList>
            <person name="Kant R."/>
            <person name="van Passel M.W."/>
            <person name="Sangwan P."/>
            <person name="Palva A."/>
            <person name="Lucas S."/>
            <person name="Copeland A."/>
            <person name="Lapidus A."/>
            <person name="Glavina Del Rio T."/>
            <person name="Dalin E."/>
            <person name="Tice H."/>
            <person name="Bruce D."/>
            <person name="Goodwin L."/>
            <person name="Pitluck S."/>
            <person name="Chertkov O."/>
            <person name="Larimer F.W."/>
            <person name="Land M.L."/>
            <person name="Hauser L."/>
            <person name="Brettin T.S."/>
            <person name="Detter J.C."/>
            <person name="Han S."/>
            <person name="de Vos W.M."/>
            <person name="Janssen P.H."/>
            <person name="Smidt H."/>
        </authorList>
    </citation>
    <scope>NUCLEOTIDE SEQUENCE [LARGE SCALE GENOMIC DNA]</scope>
    <source>
        <strain evidence="2 3">Ellin514</strain>
    </source>
</reference>
<dbReference type="InterPro" id="IPR016024">
    <property type="entry name" value="ARM-type_fold"/>
</dbReference>
<name>B9XMB8_PEDPL</name>
<dbReference type="PANTHER" id="PTHR12697:SF5">
    <property type="entry name" value="DEOXYHYPUSINE HYDROXYLASE"/>
    <property type="match status" value="1"/>
</dbReference>
<accession>B9XMB8</accession>
<dbReference type="RefSeq" id="WP_007416957.1">
    <property type="nucleotide sequence ID" value="NZ_ABOX02000034.1"/>
</dbReference>
<sequence>MAPVHRKTARLVFIIVLAVLVLFFLVLHRGGTPEPVYNGKSLTEWLENFSPDAIRAIGTNGIPTLLNLLRRKDSGLQKRFIMLSEKPALFRFRKYSPFRLYSADFYRANAGSAFCMLGPVAKDAVPELSELLNDEDYSIRKHAMLAMSGIGTEMVVLPYTHALTNDSREVRSMAAAQLGWGAQTAKKKAAKAIASPSTESAEPWKCYLMNSKTIVSSLVAALKDPDPDVREGAIYSLGRIGLEPELALPALSAELQDKDAKMRKAAARALKGFGDDASWQ</sequence>
<dbReference type="AlphaFoldDB" id="B9XMB8"/>
<dbReference type="Gene3D" id="1.25.10.10">
    <property type="entry name" value="Leucine-rich Repeat Variant"/>
    <property type="match status" value="2"/>
</dbReference>
<dbReference type="Pfam" id="PF13646">
    <property type="entry name" value="HEAT_2"/>
    <property type="match status" value="2"/>
</dbReference>
<dbReference type="Proteomes" id="UP000003688">
    <property type="component" value="Unassembled WGS sequence"/>
</dbReference>
<evidence type="ECO:0000313" key="3">
    <source>
        <dbReference type="Proteomes" id="UP000003688"/>
    </source>
</evidence>
<protein>
    <submittedName>
        <fullName evidence="2">HEAT domain containing protein</fullName>
    </submittedName>
</protein>
<dbReference type="PROSITE" id="PS50077">
    <property type="entry name" value="HEAT_REPEAT"/>
    <property type="match status" value="1"/>
</dbReference>
<gene>
    <name evidence="2" type="ORF">Cflav_PD2009</name>
</gene>
<comment type="caution">
    <text evidence="2">The sequence shown here is derived from an EMBL/GenBank/DDBJ whole genome shotgun (WGS) entry which is preliminary data.</text>
</comment>
<keyword evidence="3" id="KW-1185">Reference proteome</keyword>
<dbReference type="GO" id="GO:0016491">
    <property type="term" value="F:oxidoreductase activity"/>
    <property type="evidence" value="ECO:0007669"/>
    <property type="project" value="TreeGrafter"/>
</dbReference>
<dbReference type="SUPFAM" id="SSF48371">
    <property type="entry name" value="ARM repeat"/>
    <property type="match status" value="1"/>
</dbReference>
<organism evidence="2 3">
    <name type="scientific">Pedosphaera parvula (strain Ellin514)</name>
    <dbReference type="NCBI Taxonomy" id="320771"/>
    <lineage>
        <taxon>Bacteria</taxon>
        <taxon>Pseudomonadati</taxon>
        <taxon>Verrucomicrobiota</taxon>
        <taxon>Pedosphaerae</taxon>
        <taxon>Pedosphaerales</taxon>
        <taxon>Pedosphaeraceae</taxon>
        <taxon>Pedosphaera</taxon>
    </lineage>
</organism>